<dbReference type="Gene3D" id="2.30.110.10">
    <property type="entry name" value="Electron Transport, Fmn-binding Protein, Chain A"/>
    <property type="match status" value="1"/>
</dbReference>
<evidence type="ECO:0000313" key="4">
    <source>
        <dbReference type="Proteomes" id="UP000539313"/>
    </source>
</evidence>
<reference evidence="3 4" key="1">
    <citation type="submission" date="2020-08" db="EMBL/GenBank/DDBJ databases">
        <title>Sequencing the genomes of 1000 actinobacteria strains.</title>
        <authorList>
            <person name="Klenk H.-P."/>
        </authorList>
    </citation>
    <scope>NUCLEOTIDE SEQUENCE [LARGE SCALE GENOMIC DNA]</scope>
    <source>
        <strain evidence="3 4">DSM 45823</strain>
    </source>
</reference>
<protein>
    <submittedName>
        <fullName evidence="3">PPOX class probable F420-dependent enzyme</fullName>
    </submittedName>
</protein>
<dbReference type="EMBL" id="JACJII010000001">
    <property type="protein sequence ID" value="MBA9005142.1"/>
    <property type="molecule type" value="Genomic_DNA"/>
</dbReference>
<dbReference type="PANTHER" id="PTHR35176:SF2">
    <property type="entry name" value="F420H(2)-DEPENDENT REDUCTASE RV1155"/>
    <property type="match status" value="1"/>
</dbReference>
<evidence type="ECO:0000259" key="2">
    <source>
        <dbReference type="Pfam" id="PF01243"/>
    </source>
</evidence>
<accession>A0A7W3N073</accession>
<dbReference type="InterPro" id="IPR012349">
    <property type="entry name" value="Split_barrel_FMN-bd"/>
</dbReference>
<dbReference type="Proteomes" id="UP000539313">
    <property type="component" value="Unassembled WGS sequence"/>
</dbReference>
<name>A0A7W3N073_9ACTN</name>
<dbReference type="PANTHER" id="PTHR35176">
    <property type="entry name" value="HEME OXYGENASE HI_0854-RELATED"/>
    <property type="match status" value="1"/>
</dbReference>
<dbReference type="InterPro" id="IPR011576">
    <property type="entry name" value="Pyridox_Oxase_N"/>
</dbReference>
<organism evidence="3 4">
    <name type="scientific">Thermomonospora cellulosilytica</name>
    <dbReference type="NCBI Taxonomy" id="1411118"/>
    <lineage>
        <taxon>Bacteria</taxon>
        <taxon>Bacillati</taxon>
        <taxon>Actinomycetota</taxon>
        <taxon>Actinomycetes</taxon>
        <taxon>Streptosporangiales</taxon>
        <taxon>Thermomonosporaceae</taxon>
        <taxon>Thermomonospora</taxon>
    </lineage>
</organism>
<keyword evidence="4" id="KW-1185">Reference proteome</keyword>
<dbReference type="GO" id="GO:0016627">
    <property type="term" value="F:oxidoreductase activity, acting on the CH-CH group of donors"/>
    <property type="evidence" value="ECO:0007669"/>
    <property type="project" value="TreeGrafter"/>
</dbReference>
<dbReference type="InterPro" id="IPR052019">
    <property type="entry name" value="F420H2_bilvrd_red/Heme_oxyg"/>
</dbReference>
<evidence type="ECO:0000256" key="1">
    <source>
        <dbReference type="ARBA" id="ARBA00023002"/>
    </source>
</evidence>
<dbReference type="AlphaFoldDB" id="A0A7W3N073"/>
<sequence>MPGIPVQEARRLLGSVRVVRVATVDGEGRPHLVVATFAVEGDRIHMAVDHKPKRSRELKRVRNIRGNPRVSVLADHYEEDWGRLWWVRADGEARVVEEPGELGRSVDLLVERYPQYRGRRPEGPAIVVEVRRWVGWIYGGEDGRPAAG</sequence>
<gene>
    <name evidence="3" type="ORF">HNR21_004024</name>
</gene>
<evidence type="ECO:0000313" key="3">
    <source>
        <dbReference type="EMBL" id="MBA9005142.1"/>
    </source>
</evidence>
<dbReference type="GO" id="GO:0005829">
    <property type="term" value="C:cytosol"/>
    <property type="evidence" value="ECO:0007669"/>
    <property type="project" value="TreeGrafter"/>
</dbReference>
<proteinExistence type="predicted"/>
<dbReference type="RefSeq" id="WP_182706394.1">
    <property type="nucleotide sequence ID" value="NZ_JACJII010000001.1"/>
</dbReference>
<dbReference type="Pfam" id="PF01243">
    <property type="entry name" value="PNPOx_N"/>
    <property type="match status" value="1"/>
</dbReference>
<keyword evidence="1" id="KW-0560">Oxidoreductase</keyword>
<dbReference type="SUPFAM" id="SSF50475">
    <property type="entry name" value="FMN-binding split barrel"/>
    <property type="match status" value="1"/>
</dbReference>
<feature type="domain" description="Pyridoxamine 5'-phosphate oxidase N-terminal" evidence="2">
    <location>
        <begin position="7"/>
        <end position="133"/>
    </location>
</feature>
<dbReference type="InterPro" id="IPR019967">
    <property type="entry name" value="F420-dep_enz_PPOX_Rv0121"/>
</dbReference>
<comment type="caution">
    <text evidence="3">The sequence shown here is derived from an EMBL/GenBank/DDBJ whole genome shotgun (WGS) entry which is preliminary data.</text>
</comment>
<dbReference type="GO" id="GO:0070967">
    <property type="term" value="F:coenzyme F420 binding"/>
    <property type="evidence" value="ECO:0007669"/>
    <property type="project" value="TreeGrafter"/>
</dbReference>
<dbReference type="NCBIfam" id="TIGR03668">
    <property type="entry name" value="Rv0121_F420"/>
    <property type="match status" value="1"/>
</dbReference>